<sequence>MSRAYAKPIIRTSGLSKNYGDVQAVKKLNLEIYPGEIFGLLGPNGAGKTTTTLMLLGLTDPTSGHAAIDGKDCTRNSLAVKNEVGYLPDKVGFYPSVTGRENLIFSGMMNGLAREEAAQRADELMERVGIAYAGDRKAGTYSRGMRQRLGIADVLMKKPKIIIMDEPTSGIDPQGTRELTKLIRELADKDGLTILISSHDLYQIQAISDRVGIFVKGKMIACGRIDELGAQLRSEGLYIFDFKVERNGENIWTDAFQKSIRSIPGVKLIGKKVDGSIHVEANRDMQKELVRLLADQDYVIREMHQSGGDLEEIYRRYFEQAEKEGGENSGSSKDGKQRRFGRNKEQLEKIH</sequence>
<dbReference type="PROSITE" id="PS50893">
    <property type="entry name" value="ABC_TRANSPORTER_2"/>
    <property type="match status" value="1"/>
</dbReference>
<feature type="domain" description="ABC transporter" evidence="6">
    <location>
        <begin position="10"/>
        <end position="241"/>
    </location>
</feature>
<keyword evidence="3" id="KW-0547">Nucleotide-binding</keyword>
<dbReference type="SUPFAM" id="SSF52540">
    <property type="entry name" value="P-loop containing nucleoside triphosphate hydrolases"/>
    <property type="match status" value="1"/>
</dbReference>
<evidence type="ECO:0000313" key="8">
    <source>
        <dbReference type="Proteomes" id="UP000466864"/>
    </source>
</evidence>
<dbReference type="AlphaFoldDB" id="A0A7X2P7Y3"/>
<accession>A0A7X2P7Y3</accession>
<comment type="similarity">
    <text evidence="1">Belongs to the ABC transporter superfamily.</text>
</comment>
<feature type="compositionally biased region" description="Basic and acidic residues" evidence="5">
    <location>
        <begin position="333"/>
        <end position="351"/>
    </location>
</feature>
<evidence type="ECO:0000256" key="1">
    <source>
        <dbReference type="ARBA" id="ARBA00005417"/>
    </source>
</evidence>
<feature type="region of interest" description="Disordered" evidence="5">
    <location>
        <begin position="321"/>
        <end position="351"/>
    </location>
</feature>
<dbReference type="SMART" id="SM00382">
    <property type="entry name" value="AAA"/>
    <property type="match status" value="1"/>
</dbReference>
<dbReference type="InterPro" id="IPR027417">
    <property type="entry name" value="P-loop_NTPase"/>
</dbReference>
<keyword evidence="2" id="KW-0813">Transport</keyword>
<dbReference type="InterPro" id="IPR003593">
    <property type="entry name" value="AAA+_ATPase"/>
</dbReference>
<keyword evidence="8" id="KW-1185">Reference proteome</keyword>
<dbReference type="RefSeq" id="WP_154457807.1">
    <property type="nucleotide sequence ID" value="NZ_VUMV01000003.1"/>
</dbReference>
<gene>
    <name evidence="7" type="ORF">FYJ60_06205</name>
</gene>
<keyword evidence="4 7" id="KW-0067">ATP-binding</keyword>
<protein>
    <submittedName>
        <fullName evidence="7">ABC transporter ATP-binding protein</fullName>
    </submittedName>
</protein>
<dbReference type="EMBL" id="VUMV01000003">
    <property type="protein sequence ID" value="MST81904.1"/>
    <property type="molecule type" value="Genomic_DNA"/>
</dbReference>
<organism evidence="7 8">
    <name type="scientific">Bilifractor porci</name>
    <dbReference type="NCBI Taxonomy" id="2606636"/>
    <lineage>
        <taxon>Bacteria</taxon>
        <taxon>Bacillati</taxon>
        <taxon>Bacillota</taxon>
        <taxon>Clostridia</taxon>
        <taxon>Lachnospirales</taxon>
        <taxon>Lachnospiraceae</taxon>
        <taxon>Bilifractor</taxon>
    </lineage>
</organism>
<name>A0A7X2P7Y3_9FIRM</name>
<evidence type="ECO:0000256" key="3">
    <source>
        <dbReference type="ARBA" id="ARBA00022741"/>
    </source>
</evidence>
<dbReference type="Gene3D" id="3.40.50.300">
    <property type="entry name" value="P-loop containing nucleotide triphosphate hydrolases"/>
    <property type="match status" value="1"/>
</dbReference>
<evidence type="ECO:0000256" key="5">
    <source>
        <dbReference type="SAM" id="MobiDB-lite"/>
    </source>
</evidence>
<proteinExistence type="inferred from homology"/>
<reference evidence="7 8" key="1">
    <citation type="submission" date="2019-08" db="EMBL/GenBank/DDBJ databases">
        <title>In-depth cultivation of the pig gut microbiome towards novel bacterial diversity and tailored functional studies.</title>
        <authorList>
            <person name="Wylensek D."/>
            <person name="Hitch T.C.A."/>
            <person name="Clavel T."/>
        </authorList>
    </citation>
    <scope>NUCLEOTIDE SEQUENCE [LARGE SCALE GENOMIC DNA]</scope>
    <source>
        <strain evidence="7 8">Oil+RF-744-WCA-WT-13</strain>
    </source>
</reference>
<evidence type="ECO:0000256" key="2">
    <source>
        <dbReference type="ARBA" id="ARBA00022448"/>
    </source>
</evidence>
<evidence type="ECO:0000256" key="4">
    <source>
        <dbReference type="ARBA" id="ARBA00022840"/>
    </source>
</evidence>
<dbReference type="Proteomes" id="UP000466864">
    <property type="component" value="Unassembled WGS sequence"/>
</dbReference>
<evidence type="ECO:0000313" key="7">
    <source>
        <dbReference type="EMBL" id="MST81904.1"/>
    </source>
</evidence>
<dbReference type="GO" id="GO:0005524">
    <property type="term" value="F:ATP binding"/>
    <property type="evidence" value="ECO:0007669"/>
    <property type="project" value="UniProtKB-KW"/>
</dbReference>
<dbReference type="PANTHER" id="PTHR43335">
    <property type="entry name" value="ABC TRANSPORTER, ATP-BINDING PROTEIN"/>
    <property type="match status" value="1"/>
</dbReference>
<dbReference type="PANTHER" id="PTHR43335:SF11">
    <property type="entry name" value="ABC TRANSPORTER RELATED"/>
    <property type="match status" value="1"/>
</dbReference>
<comment type="caution">
    <text evidence="7">The sequence shown here is derived from an EMBL/GenBank/DDBJ whole genome shotgun (WGS) entry which is preliminary data.</text>
</comment>
<dbReference type="GO" id="GO:0016887">
    <property type="term" value="F:ATP hydrolysis activity"/>
    <property type="evidence" value="ECO:0007669"/>
    <property type="project" value="InterPro"/>
</dbReference>
<dbReference type="Pfam" id="PF00005">
    <property type="entry name" value="ABC_tran"/>
    <property type="match status" value="1"/>
</dbReference>
<evidence type="ECO:0000259" key="6">
    <source>
        <dbReference type="PROSITE" id="PS50893"/>
    </source>
</evidence>
<dbReference type="InterPro" id="IPR003439">
    <property type="entry name" value="ABC_transporter-like_ATP-bd"/>
</dbReference>